<keyword evidence="2" id="KW-1185">Reference proteome</keyword>
<dbReference type="PANTHER" id="PTHR10622:SF10">
    <property type="entry name" value="HET DOMAIN-CONTAINING PROTEIN"/>
    <property type="match status" value="1"/>
</dbReference>
<comment type="caution">
    <text evidence="1">The sequence shown here is derived from an EMBL/GenBank/DDBJ whole genome shotgun (WGS) entry which is preliminary data.</text>
</comment>
<proteinExistence type="predicted"/>
<dbReference type="PANTHER" id="PTHR10622">
    <property type="entry name" value="HET DOMAIN-CONTAINING PROTEIN"/>
    <property type="match status" value="1"/>
</dbReference>
<evidence type="ECO:0000313" key="1">
    <source>
        <dbReference type="EMBL" id="KAK6223783.1"/>
    </source>
</evidence>
<protein>
    <submittedName>
        <fullName evidence="1">Vegetative incompatibility protein HET-E-1</fullName>
    </submittedName>
</protein>
<dbReference type="AlphaFoldDB" id="A0AAV9TM29"/>
<organism evidence="1 2">
    <name type="scientific">Colletotrichum tabaci</name>
    <dbReference type="NCBI Taxonomy" id="1209068"/>
    <lineage>
        <taxon>Eukaryota</taxon>
        <taxon>Fungi</taxon>
        <taxon>Dikarya</taxon>
        <taxon>Ascomycota</taxon>
        <taxon>Pezizomycotina</taxon>
        <taxon>Sordariomycetes</taxon>
        <taxon>Hypocreomycetidae</taxon>
        <taxon>Glomerellales</taxon>
        <taxon>Glomerellaceae</taxon>
        <taxon>Colletotrichum</taxon>
        <taxon>Colletotrichum destructivum species complex</taxon>
    </lineage>
</organism>
<dbReference type="Proteomes" id="UP001327957">
    <property type="component" value="Unassembled WGS sequence"/>
</dbReference>
<sequence>MEEDTAYCLLGLFGISMPLLYGEGSKAFARPQEEIIKPLLAPSPEAFQGYAGVRWEARLDAENGCDTVAYYMTNAGLSIRLPVLVTMAGYIVALNGSRTYEDPAGNGISFTKPWIPVLGKITDDILCAARQPVNPVFLSKPRARPPKGPEILVSRREYADSVNFRSGLMRGFLWSTSASKKSSGVFPIFPSGTESLRDAWVSGFDQVIYGINVIWLDFDSSDSKEIRAAVVRTSIEGSRDRATRATIWFAAKVGKRGQASGWSCQILRRDDTLTSRDIEREMMPYI</sequence>
<accession>A0AAV9TM29</accession>
<gene>
    <name evidence="1" type="ORF">QIS74_03727</name>
</gene>
<evidence type="ECO:0000313" key="2">
    <source>
        <dbReference type="Proteomes" id="UP001327957"/>
    </source>
</evidence>
<name>A0AAV9TM29_9PEZI</name>
<dbReference type="EMBL" id="JASAOK010000015">
    <property type="protein sequence ID" value="KAK6223783.1"/>
    <property type="molecule type" value="Genomic_DNA"/>
</dbReference>
<reference evidence="1 2" key="1">
    <citation type="submission" date="2023-04" db="EMBL/GenBank/DDBJ databases">
        <title>Colletotrichum tabacum stain YC1 causing leaf anthracnose on Nicotiana tabacum(L.) cv.</title>
        <authorList>
            <person name="Ji Z."/>
            <person name="Wang M."/>
            <person name="Zhang J."/>
            <person name="Wang N."/>
            <person name="Zhou Z."/>
        </authorList>
    </citation>
    <scope>NUCLEOTIDE SEQUENCE [LARGE SCALE GENOMIC DNA]</scope>
    <source>
        <strain evidence="1 2">YC1</strain>
    </source>
</reference>